<evidence type="ECO:0000313" key="4">
    <source>
        <dbReference type="Proteomes" id="UP000652761"/>
    </source>
</evidence>
<protein>
    <recommendedName>
        <fullName evidence="2">Retrotransposon gag domain-containing protein</fullName>
    </recommendedName>
</protein>
<feature type="region of interest" description="Disordered" evidence="1">
    <location>
        <begin position="1"/>
        <end position="40"/>
    </location>
</feature>
<feature type="compositionally biased region" description="Pro residues" evidence="1">
    <location>
        <begin position="30"/>
        <end position="40"/>
    </location>
</feature>
<proteinExistence type="predicted"/>
<dbReference type="Pfam" id="PF03732">
    <property type="entry name" value="Retrotrans_gag"/>
    <property type="match status" value="1"/>
</dbReference>
<sequence>MASRGRHGGAPAREDEPRRDEWTEQQAPAPQGPVLPPPPPVDYGVFMQGLVQAMQTKTHTQAALQAQLEAQICLDGAYERWWASLLRTRFEDGAIDVAWDEFVRLFRAMFVPEHVQDRMEQEFLSLAQG</sequence>
<dbReference type="AlphaFoldDB" id="A0A843W5L9"/>
<evidence type="ECO:0000259" key="2">
    <source>
        <dbReference type="Pfam" id="PF03732"/>
    </source>
</evidence>
<keyword evidence="4" id="KW-1185">Reference proteome</keyword>
<dbReference type="Proteomes" id="UP000652761">
    <property type="component" value="Unassembled WGS sequence"/>
</dbReference>
<gene>
    <name evidence="3" type="ORF">Taro_039165</name>
</gene>
<organism evidence="3 4">
    <name type="scientific">Colocasia esculenta</name>
    <name type="common">Wild taro</name>
    <name type="synonym">Arum esculentum</name>
    <dbReference type="NCBI Taxonomy" id="4460"/>
    <lineage>
        <taxon>Eukaryota</taxon>
        <taxon>Viridiplantae</taxon>
        <taxon>Streptophyta</taxon>
        <taxon>Embryophyta</taxon>
        <taxon>Tracheophyta</taxon>
        <taxon>Spermatophyta</taxon>
        <taxon>Magnoliopsida</taxon>
        <taxon>Liliopsida</taxon>
        <taxon>Araceae</taxon>
        <taxon>Aroideae</taxon>
        <taxon>Colocasieae</taxon>
        <taxon>Colocasia</taxon>
    </lineage>
</organism>
<evidence type="ECO:0000313" key="3">
    <source>
        <dbReference type="EMBL" id="MQM06343.1"/>
    </source>
</evidence>
<dbReference type="EMBL" id="NMUH01003606">
    <property type="protein sequence ID" value="MQM06343.1"/>
    <property type="molecule type" value="Genomic_DNA"/>
</dbReference>
<dbReference type="InterPro" id="IPR005162">
    <property type="entry name" value="Retrotrans_gag_dom"/>
</dbReference>
<accession>A0A843W5L9</accession>
<comment type="caution">
    <text evidence="3">The sequence shown here is derived from an EMBL/GenBank/DDBJ whole genome shotgun (WGS) entry which is preliminary data.</text>
</comment>
<name>A0A843W5L9_COLES</name>
<evidence type="ECO:0000256" key="1">
    <source>
        <dbReference type="SAM" id="MobiDB-lite"/>
    </source>
</evidence>
<feature type="compositionally biased region" description="Basic and acidic residues" evidence="1">
    <location>
        <begin position="12"/>
        <end position="22"/>
    </location>
</feature>
<feature type="domain" description="Retrotransposon gag" evidence="2">
    <location>
        <begin position="71"/>
        <end position="129"/>
    </location>
</feature>
<reference evidence="3" key="1">
    <citation type="submission" date="2017-07" db="EMBL/GenBank/DDBJ databases">
        <title>Taro Niue Genome Assembly and Annotation.</title>
        <authorList>
            <person name="Atibalentja N."/>
            <person name="Keating K."/>
            <person name="Fields C.J."/>
        </authorList>
    </citation>
    <scope>NUCLEOTIDE SEQUENCE</scope>
    <source>
        <strain evidence="3">Niue_2</strain>
        <tissue evidence="3">Leaf</tissue>
    </source>
</reference>